<dbReference type="Gene3D" id="3.80.10.10">
    <property type="entry name" value="Ribonuclease Inhibitor"/>
    <property type="match status" value="3"/>
</dbReference>
<organism evidence="2">
    <name type="scientific">termite gut metagenome</name>
    <dbReference type="NCBI Taxonomy" id="433724"/>
    <lineage>
        <taxon>unclassified sequences</taxon>
        <taxon>metagenomes</taxon>
        <taxon>organismal metagenomes</taxon>
    </lineage>
</organism>
<dbReference type="SUPFAM" id="SSF52058">
    <property type="entry name" value="L domain-like"/>
    <property type="match status" value="1"/>
</dbReference>
<dbReference type="Pfam" id="PF13306">
    <property type="entry name" value="LRR_5"/>
    <property type="match status" value="3"/>
</dbReference>
<name>A0A5J4RTA6_9ZZZZ</name>
<dbReference type="PROSITE" id="PS51257">
    <property type="entry name" value="PROKAR_LIPOPROTEIN"/>
    <property type="match status" value="1"/>
</dbReference>
<dbReference type="InterPro" id="IPR032675">
    <property type="entry name" value="LRR_dom_sf"/>
</dbReference>
<reference evidence="2" key="1">
    <citation type="submission" date="2019-03" db="EMBL/GenBank/DDBJ databases">
        <title>Single cell metagenomics reveals metabolic interactions within the superorganism composed of flagellate Streblomastix strix and complex community of Bacteroidetes bacteria on its surface.</title>
        <authorList>
            <person name="Treitli S.C."/>
            <person name="Kolisko M."/>
            <person name="Husnik F."/>
            <person name="Keeling P."/>
            <person name="Hampl V."/>
        </authorList>
    </citation>
    <scope>NUCLEOTIDE SEQUENCE</scope>
    <source>
        <strain evidence="2">STM</strain>
    </source>
</reference>
<feature type="domain" description="BACON" evidence="1">
    <location>
        <begin position="62"/>
        <end position="120"/>
    </location>
</feature>
<feature type="domain" description="BACON" evidence="1">
    <location>
        <begin position="165"/>
        <end position="223"/>
    </location>
</feature>
<dbReference type="AlphaFoldDB" id="A0A5J4RTA6"/>
<dbReference type="Gene3D" id="2.60.40.10">
    <property type="entry name" value="Immunoglobulins"/>
    <property type="match status" value="2"/>
</dbReference>
<dbReference type="InterPro" id="IPR026906">
    <property type="entry name" value="LRR_5"/>
</dbReference>
<accession>A0A5J4RTA6</accession>
<gene>
    <name evidence="2" type="ORF">EZS27_015469</name>
</gene>
<evidence type="ECO:0000259" key="1">
    <source>
        <dbReference type="Pfam" id="PF13004"/>
    </source>
</evidence>
<dbReference type="EMBL" id="SNRY01000800">
    <property type="protein sequence ID" value="KAA6336370.1"/>
    <property type="molecule type" value="Genomic_DNA"/>
</dbReference>
<dbReference type="Pfam" id="PF13004">
    <property type="entry name" value="BACON"/>
    <property type="match status" value="2"/>
</dbReference>
<dbReference type="CDD" id="cd14948">
    <property type="entry name" value="BACON"/>
    <property type="match status" value="2"/>
</dbReference>
<dbReference type="InterPro" id="IPR024361">
    <property type="entry name" value="BACON"/>
</dbReference>
<protein>
    <recommendedName>
        <fullName evidence="1">BACON domain-containing protein</fullName>
    </recommendedName>
</protein>
<evidence type="ECO:0000313" key="2">
    <source>
        <dbReference type="EMBL" id="KAA6336370.1"/>
    </source>
</evidence>
<comment type="caution">
    <text evidence="2">The sequence shown here is derived from an EMBL/GenBank/DDBJ whole genome shotgun (WGS) entry which is preliminary data.</text>
</comment>
<dbReference type="InterPro" id="IPR053139">
    <property type="entry name" value="Surface_bspA-like"/>
</dbReference>
<dbReference type="PANTHER" id="PTHR45661:SF3">
    <property type="entry name" value="IG-LIKE DOMAIN-CONTAINING PROTEIN"/>
    <property type="match status" value="1"/>
</dbReference>
<proteinExistence type="predicted"/>
<dbReference type="InterPro" id="IPR013783">
    <property type="entry name" value="Ig-like_fold"/>
</dbReference>
<dbReference type="PANTHER" id="PTHR45661">
    <property type="entry name" value="SURFACE ANTIGEN"/>
    <property type="match status" value="1"/>
</dbReference>
<sequence length="572" mass="61853">MTRKFLLLTAIFAGTLFSCEENDKIPDETPIITIDSELTHYINNVGGEFTIDISSNAAYGVSITGNPEWLTVIEPVTRAVESSTITLKAEPNTDPNSREAIVVVKDSKSDTSTRFKIIQNSANPTLVLVDENGEPLEEQELAATLAVEGGSITVHVNANVPFDATVDPTIEWIEPTKATDNKSVTLTITPNVTEHTKYVPRSGTVYFTSGDGKVSAKFTVTQNARQAGIYTVIEAGQLEALIFELEDENVIKTLQNVTISGPLNDEDFNVINSLFRDLSELDLSGAELVKIPDQTFEIGYNENGKLRSVILPEGLKEIGKRAFYGNKLLSEVVLPNALIKIDANAFADCDNLTNITIPSSLEVIGSEAFKDCDKLGEIIFAENSRLDTIDAYAFYKTLPFGGGSLSYGGGEFVIPNSVRFIGDYAFCQFFKDPANPAKITLGSNVNAIGGSSGSLDINGSAFRNNDGLIEINIPGTIKAIPNNTFQNTSLTTVIIENGVETIGDRAFSTSGSAIYKPTIKSVTFPASLKSIGAYAFDYQIYLREAVLPAGATYESNSFNDIPNISITIQEEK</sequence>